<dbReference type="Gene3D" id="3.40.50.720">
    <property type="entry name" value="NAD(P)-binding Rossmann-like Domain"/>
    <property type="match status" value="1"/>
</dbReference>
<sequence length="339" mass="36544">MLPPASAHKILVVGGAGYIGSHMVKQLRQQGAAPVVLDDLSAGYADAVVAGAELVVGSAADAGLLAQLFAQHRFDAVMHFASFIQVGESVTEPAKYYANNVAATLTLLQAMCAAGVLRFIFSSTAAVYGNPQQSPIDEDHPKQPINPYGRSKWMTEQMLEDFDRAYGLKSVCLRYFNAAGADPEGELGERHVPETHLIPLVLQAAAGRRAAISVFGTDYDTPDGSCIRDYIHITDLCQAHALALQHLLAGGPSLRLNLGNGQGFSVLEVIEAARQVTGRDIAMRLEPRRPGDPARLVADSRLARELLGWQPRHADLNTIIAHAWAWEQTHCWPTNQAPG</sequence>
<dbReference type="EMBL" id="NSJD01000018">
    <property type="protein sequence ID" value="PAT39380.1"/>
    <property type="molecule type" value="Genomic_DNA"/>
</dbReference>
<comment type="pathway">
    <text evidence="3 10">Carbohydrate metabolism; galactose metabolism.</text>
</comment>
<comment type="subunit">
    <text evidence="10">Homodimer.</text>
</comment>
<feature type="domain" description="NAD-dependent epimerase/dehydratase" evidence="11">
    <location>
        <begin position="10"/>
        <end position="259"/>
    </location>
</feature>
<dbReference type="EC" id="5.1.3.2" evidence="5 10"/>
<organism evidence="12 13">
    <name type="scientific">Vandammella animalimorsus</name>
    <dbReference type="NCBI Taxonomy" id="2029117"/>
    <lineage>
        <taxon>Bacteria</taxon>
        <taxon>Pseudomonadati</taxon>
        <taxon>Pseudomonadota</taxon>
        <taxon>Betaproteobacteria</taxon>
        <taxon>Burkholderiales</taxon>
        <taxon>Comamonadaceae</taxon>
        <taxon>Vandammella</taxon>
    </lineage>
</organism>
<dbReference type="InterPro" id="IPR036291">
    <property type="entry name" value="NAD(P)-bd_dom_sf"/>
</dbReference>
<dbReference type="NCBIfam" id="TIGR01179">
    <property type="entry name" value="galE"/>
    <property type="match status" value="1"/>
</dbReference>
<gene>
    <name evidence="12" type="primary">galE</name>
    <name evidence="12" type="ORF">CK623_10335</name>
</gene>
<dbReference type="PANTHER" id="PTHR43725">
    <property type="entry name" value="UDP-GLUCOSE 4-EPIMERASE"/>
    <property type="match status" value="1"/>
</dbReference>
<dbReference type="InterPro" id="IPR005886">
    <property type="entry name" value="UDP_G4E"/>
</dbReference>
<evidence type="ECO:0000256" key="3">
    <source>
        <dbReference type="ARBA" id="ARBA00004947"/>
    </source>
</evidence>
<evidence type="ECO:0000256" key="7">
    <source>
        <dbReference type="ARBA" id="ARBA00023027"/>
    </source>
</evidence>
<dbReference type="PANTHER" id="PTHR43725:SF53">
    <property type="entry name" value="UDP-ARABINOSE 4-EPIMERASE 1"/>
    <property type="match status" value="1"/>
</dbReference>
<keyword evidence="8 10" id="KW-0413">Isomerase</keyword>
<keyword evidence="7 10" id="KW-0520">NAD</keyword>
<comment type="cofactor">
    <cofactor evidence="2 10">
        <name>NAD(+)</name>
        <dbReference type="ChEBI" id="CHEBI:57540"/>
    </cofactor>
</comment>
<dbReference type="UniPathway" id="UPA00214"/>
<accession>A0A2A2ALC7</accession>
<evidence type="ECO:0000256" key="2">
    <source>
        <dbReference type="ARBA" id="ARBA00001911"/>
    </source>
</evidence>
<evidence type="ECO:0000256" key="6">
    <source>
        <dbReference type="ARBA" id="ARBA00018569"/>
    </source>
</evidence>
<keyword evidence="9 10" id="KW-0119">Carbohydrate metabolism</keyword>
<dbReference type="InterPro" id="IPR001509">
    <property type="entry name" value="Epimerase_deHydtase"/>
</dbReference>
<dbReference type="GO" id="GO:0033499">
    <property type="term" value="P:galactose catabolic process via UDP-galactose, Leloir pathway"/>
    <property type="evidence" value="ECO:0007669"/>
    <property type="project" value="TreeGrafter"/>
</dbReference>
<dbReference type="Proteomes" id="UP000218644">
    <property type="component" value="Unassembled WGS sequence"/>
</dbReference>
<evidence type="ECO:0000256" key="8">
    <source>
        <dbReference type="ARBA" id="ARBA00023235"/>
    </source>
</evidence>
<comment type="catalytic activity">
    <reaction evidence="1 10">
        <text>UDP-alpha-D-glucose = UDP-alpha-D-galactose</text>
        <dbReference type="Rhea" id="RHEA:22168"/>
        <dbReference type="ChEBI" id="CHEBI:58885"/>
        <dbReference type="ChEBI" id="CHEBI:66914"/>
        <dbReference type="EC" id="5.1.3.2"/>
    </reaction>
</comment>
<evidence type="ECO:0000256" key="4">
    <source>
        <dbReference type="ARBA" id="ARBA00007637"/>
    </source>
</evidence>
<evidence type="ECO:0000259" key="11">
    <source>
        <dbReference type="Pfam" id="PF01370"/>
    </source>
</evidence>
<comment type="caution">
    <text evidence="12">The sequence shown here is derived from an EMBL/GenBank/DDBJ whole genome shotgun (WGS) entry which is preliminary data.</text>
</comment>
<dbReference type="GO" id="GO:0003978">
    <property type="term" value="F:UDP-glucose 4-epimerase activity"/>
    <property type="evidence" value="ECO:0007669"/>
    <property type="project" value="UniProtKB-UniRule"/>
</dbReference>
<dbReference type="AlphaFoldDB" id="A0A2A2ALC7"/>
<evidence type="ECO:0000256" key="10">
    <source>
        <dbReference type="RuleBase" id="RU366046"/>
    </source>
</evidence>
<comment type="similarity">
    <text evidence="4 10">Belongs to the NAD(P)-dependent epimerase/dehydratase family.</text>
</comment>
<evidence type="ECO:0000313" key="13">
    <source>
        <dbReference type="Proteomes" id="UP000218644"/>
    </source>
</evidence>
<protein>
    <recommendedName>
        <fullName evidence="6 10">UDP-glucose 4-epimerase</fullName>
        <ecNumber evidence="5 10">5.1.3.2</ecNumber>
    </recommendedName>
</protein>
<dbReference type="Pfam" id="PF01370">
    <property type="entry name" value="Epimerase"/>
    <property type="match status" value="1"/>
</dbReference>
<proteinExistence type="inferred from homology"/>
<evidence type="ECO:0000313" key="12">
    <source>
        <dbReference type="EMBL" id="PAT39380.1"/>
    </source>
</evidence>
<dbReference type="SUPFAM" id="SSF51735">
    <property type="entry name" value="NAD(P)-binding Rossmann-fold domains"/>
    <property type="match status" value="1"/>
</dbReference>
<dbReference type="CDD" id="cd05247">
    <property type="entry name" value="UDP_G4E_1_SDR_e"/>
    <property type="match status" value="1"/>
</dbReference>
<dbReference type="Gene3D" id="3.90.25.10">
    <property type="entry name" value="UDP-galactose 4-epimerase, domain 1"/>
    <property type="match status" value="1"/>
</dbReference>
<dbReference type="RefSeq" id="WP_095557405.1">
    <property type="nucleotide sequence ID" value="NZ_NSJD01000018.1"/>
</dbReference>
<evidence type="ECO:0000256" key="9">
    <source>
        <dbReference type="ARBA" id="ARBA00023277"/>
    </source>
</evidence>
<name>A0A2A2ALC7_9BURK</name>
<evidence type="ECO:0000256" key="5">
    <source>
        <dbReference type="ARBA" id="ARBA00013189"/>
    </source>
</evidence>
<reference evidence="12 13" key="1">
    <citation type="submission" date="2017-08" db="EMBL/GenBank/DDBJ databases">
        <title>WGS of Clinical strains of the CDC Group NO-1 linked to zoonotic infections in humans.</title>
        <authorList>
            <person name="Bernier A.-M."/>
            <person name="Bernard K."/>
        </authorList>
    </citation>
    <scope>NUCLEOTIDE SEQUENCE [LARGE SCALE GENOMIC DNA]</scope>
    <source>
        <strain evidence="12 13">NML79-0751</strain>
    </source>
</reference>
<evidence type="ECO:0000256" key="1">
    <source>
        <dbReference type="ARBA" id="ARBA00000083"/>
    </source>
</evidence>